<dbReference type="AlphaFoldDB" id="A0A7W7T1L3"/>
<dbReference type="Proteomes" id="UP000542674">
    <property type="component" value="Unassembled WGS sequence"/>
</dbReference>
<dbReference type="RefSeq" id="WP_184668158.1">
    <property type="nucleotide sequence ID" value="NZ_BAABAI010000015.1"/>
</dbReference>
<organism evidence="3 4">
    <name type="scientific">Saccharothrix violaceirubra</name>
    <dbReference type="NCBI Taxonomy" id="413306"/>
    <lineage>
        <taxon>Bacteria</taxon>
        <taxon>Bacillati</taxon>
        <taxon>Actinomycetota</taxon>
        <taxon>Actinomycetes</taxon>
        <taxon>Pseudonocardiales</taxon>
        <taxon>Pseudonocardiaceae</taxon>
        <taxon>Saccharothrix</taxon>
    </lineage>
</organism>
<gene>
    <name evidence="3" type="ORF">F4559_002244</name>
</gene>
<keyword evidence="4" id="KW-1185">Reference proteome</keyword>
<proteinExistence type="predicted"/>
<dbReference type="InterPro" id="IPR025847">
    <property type="entry name" value="MEDS_domain"/>
</dbReference>
<dbReference type="EMBL" id="JACHJS010000001">
    <property type="protein sequence ID" value="MBB4964885.1"/>
    <property type="molecule type" value="Genomic_DNA"/>
</dbReference>
<dbReference type="Pfam" id="PF14417">
    <property type="entry name" value="MEDS"/>
    <property type="match status" value="1"/>
</dbReference>
<feature type="compositionally biased region" description="Gly residues" evidence="1">
    <location>
        <begin position="330"/>
        <end position="341"/>
    </location>
</feature>
<feature type="domain" description="MEDS" evidence="2">
    <location>
        <begin position="4"/>
        <end position="118"/>
    </location>
</feature>
<reference evidence="3 4" key="1">
    <citation type="submission" date="2020-08" db="EMBL/GenBank/DDBJ databases">
        <title>Sequencing the genomes of 1000 actinobacteria strains.</title>
        <authorList>
            <person name="Klenk H.-P."/>
        </authorList>
    </citation>
    <scope>NUCLEOTIDE SEQUENCE [LARGE SCALE GENOMIC DNA]</scope>
    <source>
        <strain evidence="3 4">DSM 45084</strain>
    </source>
</reference>
<evidence type="ECO:0000313" key="3">
    <source>
        <dbReference type="EMBL" id="MBB4964885.1"/>
    </source>
</evidence>
<protein>
    <recommendedName>
        <fullName evidence="2">MEDS domain-containing protein</fullName>
    </recommendedName>
</protein>
<evidence type="ECO:0000259" key="2">
    <source>
        <dbReference type="Pfam" id="PF14417"/>
    </source>
</evidence>
<sequence length="341" mass="37462">MLVTTTPANLELIRSALGRFADSFDHAETAYFGRLPAERATEFFRYGQRKAASVDNRNVRVLAEPLWHGRTERDVRSWRRMESGLNVLLEDTNVWMICPYDTRTVDEQGIEHAMRTHPTHVVGTRTLSSTRYVDPIEYARWCDATPLSPRPGHAAVLLLRGDPHVVRRFVVAEATRLGLDAERAALLTVAVGETLAYLRDDGYVATWAAAGSVVCELSGTVTAAPGLFAGFRPPELYTTTEPGDGLWITRQICEWVDIRHQRGRAVFRLQVPGPTSVERRVRRPGCPSACAGLSECVFQDARVRVPGVSEWRTRGGGGTAEPRGPRVSGGRPGCGGAGRSG</sequence>
<feature type="region of interest" description="Disordered" evidence="1">
    <location>
        <begin position="309"/>
        <end position="341"/>
    </location>
</feature>
<name>A0A7W7T1L3_9PSEU</name>
<accession>A0A7W7T1L3</accession>
<comment type="caution">
    <text evidence="3">The sequence shown here is derived from an EMBL/GenBank/DDBJ whole genome shotgun (WGS) entry which is preliminary data.</text>
</comment>
<evidence type="ECO:0000313" key="4">
    <source>
        <dbReference type="Proteomes" id="UP000542674"/>
    </source>
</evidence>
<evidence type="ECO:0000256" key="1">
    <source>
        <dbReference type="SAM" id="MobiDB-lite"/>
    </source>
</evidence>